<accession>A0A6D2IY05</accession>
<organism evidence="1 2">
    <name type="scientific">Microthlaspi erraticum</name>
    <dbReference type="NCBI Taxonomy" id="1685480"/>
    <lineage>
        <taxon>Eukaryota</taxon>
        <taxon>Viridiplantae</taxon>
        <taxon>Streptophyta</taxon>
        <taxon>Embryophyta</taxon>
        <taxon>Tracheophyta</taxon>
        <taxon>Spermatophyta</taxon>
        <taxon>Magnoliopsida</taxon>
        <taxon>eudicotyledons</taxon>
        <taxon>Gunneridae</taxon>
        <taxon>Pentapetalae</taxon>
        <taxon>rosids</taxon>
        <taxon>malvids</taxon>
        <taxon>Brassicales</taxon>
        <taxon>Brassicaceae</taxon>
        <taxon>Coluteocarpeae</taxon>
        <taxon>Microthlaspi</taxon>
    </lineage>
</organism>
<evidence type="ECO:0000313" key="1">
    <source>
        <dbReference type="EMBL" id="CAA7032433.1"/>
    </source>
</evidence>
<sequence>MEFRVLEKKERFLCFQGKGEGTYLGLEKFWADGRFCRGRAIWSAKFVLARDFGRGRSFVSRIDRHGRSVPIQNRPIAAFLSGSCVANGFCRAMINPAEHERSFPARPWSAS</sequence>
<keyword evidence="2" id="KW-1185">Reference proteome</keyword>
<gene>
    <name evidence="1" type="ORF">MERR_LOCUS19668</name>
</gene>
<dbReference type="EMBL" id="CACVBM020001119">
    <property type="protein sequence ID" value="CAA7032433.1"/>
    <property type="molecule type" value="Genomic_DNA"/>
</dbReference>
<dbReference type="AlphaFoldDB" id="A0A6D2IY05"/>
<proteinExistence type="predicted"/>
<dbReference type="Proteomes" id="UP000467841">
    <property type="component" value="Unassembled WGS sequence"/>
</dbReference>
<reference evidence="1" key="1">
    <citation type="submission" date="2020-01" db="EMBL/GenBank/DDBJ databases">
        <authorList>
            <person name="Mishra B."/>
        </authorList>
    </citation>
    <scope>NUCLEOTIDE SEQUENCE [LARGE SCALE GENOMIC DNA]</scope>
</reference>
<comment type="caution">
    <text evidence="1">The sequence shown here is derived from an EMBL/GenBank/DDBJ whole genome shotgun (WGS) entry which is preliminary data.</text>
</comment>
<protein>
    <submittedName>
        <fullName evidence="1">Uncharacterized protein</fullName>
    </submittedName>
</protein>
<evidence type="ECO:0000313" key="2">
    <source>
        <dbReference type="Proteomes" id="UP000467841"/>
    </source>
</evidence>
<name>A0A6D2IY05_9BRAS</name>